<sequence length="108" mass="11868">MRAFTVTATHHPDRTVVTVCGEMDLDTCPQVEEATTGLPAGDKTLYLDLTRVSFIDSMGLNTLLRLRHRVQTAGGRLVLTGLQDRPGQVLHLTDTYVLFDTSLSCSPH</sequence>
<accession>A0ABP7MAG9</accession>
<comment type="caution">
    <text evidence="4">The sequence shown here is derived from an EMBL/GenBank/DDBJ whole genome shotgun (WGS) entry which is preliminary data.</text>
</comment>
<evidence type="ECO:0000313" key="4">
    <source>
        <dbReference type="EMBL" id="GAA3919069.1"/>
    </source>
</evidence>
<dbReference type="Proteomes" id="UP001501000">
    <property type="component" value="Unassembled WGS sequence"/>
</dbReference>
<reference evidence="5" key="1">
    <citation type="journal article" date="2019" name="Int. J. Syst. Evol. Microbiol.">
        <title>The Global Catalogue of Microorganisms (GCM) 10K type strain sequencing project: providing services to taxonomists for standard genome sequencing and annotation.</title>
        <authorList>
            <consortium name="The Broad Institute Genomics Platform"/>
            <consortium name="The Broad Institute Genome Sequencing Center for Infectious Disease"/>
            <person name="Wu L."/>
            <person name="Ma J."/>
        </authorList>
    </citation>
    <scope>NUCLEOTIDE SEQUENCE [LARGE SCALE GENOMIC DNA]</scope>
    <source>
        <strain evidence="5">JCM 16956</strain>
    </source>
</reference>
<proteinExistence type="inferred from homology"/>
<gene>
    <name evidence="4" type="ORF">GCM10022244_30280</name>
</gene>
<dbReference type="PANTHER" id="PTHR33495">
    <property type="entry name" value="ANTI-SIGMA FACTOR ANTAGONIST TM_1081-RELATED-RELATED"/>
    <property type="match status" value="1"/>
</dbReference>
<dbReference type="NCBIfam" id="TIGR00377">
    <property type="entry name" value="ant_ant_sig"/>
    <property type="match status" value="1"/>
</dbReference>
<evidence type="ECO:0000256" key="2">
    <source>
        <dbReference type="RuleBase" id="RU003749"/>
    </source>
</evidence>
<dbReference type="PROSITE" id="PS50801">
    <property type="entry name" value="STAS"/>
    <property type="match status" value="1"/>
</dbReference>
<evidence type="ECO:0000256" key="1">
    <source>
        <dbReference type="ARBA" id="ARBA00009013"/>
    </source>
</evidence>
<evidence type="ECO:0000313" key="5">
    <source>
        <dbReference type="Proteomes" id="UP001501000"/>
    </source>
</evidence>
<dbReference type="RefSeq" id="WP_345282759.1">
    <property type="nucleotide sequence ID" value="NZ_BAABAJ010000008.1"/>
</dbReference>
<protein>
    <recommendedName>
        <fullName evidence="2">Anti-sigma factor antagonist</fullName>
    </recommendedName>
</protein>
<dbReference type="InterPro" id="IPR003658">
    <property type="entry name" value="Anti-sigma_ant"/>
</dbReference>
<evidence type="ECO:0000259" key="3">
    <source>
        <dbReference type="PROSITE" id="PS50801"/>
    </source>
</evidence>
<dbReference type="Pfam" id="PF01740">
    <property type="entry name" value="STAS"/>
    <property type="match status" value="1"/>
</dbReference>
<organism evidence="4 5">
    <name type="scientific">Streptomyces gulbargensis</name>
    <dbReference type="NCBI Taxonomy" id="364901"/>
    <lineage>
        <taxon>Bacteria</taxon>
        <taxon>Bacillati</taxon>
        <taxon>Actinomycetota</taxon>
        <taxon>Actinomycetes</taxon>
        <taxon>Kitasatosporales</taxon>
        <taxon>Streptomycetaceae</taxon>
        <taxon>Streptomyces</taxon>
    </lineage>
</organism>
<comment type="similarity">
    <text evidence="1 2">Belongs to the anti-sigma-factor antagonist family.</text>
</comment>
<dbReference type="CDD" id="cd07043">
    <property type="entry name" value="STAS_anti-anti-sigma_factors"/>
    <property type="match status" value="1"/>
</dbReference>
<dbReference type="InterPro" id="IPR036513">
    <property type="entry name" value="STAS_dom_sf"/>
</dbReference>
<keyword evidence="5" id="KW-1185">Reference proteome</keyword>
<dbReference type="Gene3D" id="3.30.750.24">
    <property type="entry name" value="STAS domain"/>
    <property type="match status" value="1"/>
</dbReference>
<feature type="domain" description="STAS" evidence="3">
    <location>
        <begin position="4"/>
        <end position="108"/>
    </location>
</feature>
<dbReference type="EMBL" id="BAABAJ010000008">
    <property type="protein sequence ID" value="GAA3919069.1"/>
    <property type="molecule type" value="Genomic_DNA"/>
</dbReference>
<dbReference type="SUPFAM" id="SSF52091">
    <property type="entry name" value="SpoIIaa-like"/>
    <property type="match status" value="1"/>
</dbReference>
<dbReference type="InterPro" id="IPR002645">
    <property type="entry name" value="STAS_dom"/>
</dbReference>
<name>A0ABP7MAG9_9ACTN</name>